<reference evidence="2 3" key="1">
    <citation type="submission" date="2021-12" db="EMBL/GenBank/DDBJ databases">
        <title>Siccirubricoccus leaddurans sp. nov., a high concentration Zn2+ tolerance bacterium.</title>
        <authorList>
            <person name="Cao Y."/>
        </authorList>
    </citation>
    <scope>NUCLEOTIDE SEQUENCE [LARGE SCALE GENOMIC DNA]</scope>
    <source>
        <strain evidence="2 3">KC 17139</strain>
    </source>
</reference>
<dbReference type="RefSeq" id="WP_252955317.1">
    <property type="nucleotide sequence ID" value="NZ_JAFIRR010000147.1"/>
</dbReference>
<accession>A0ABT1D9S7</accession>
<sequence>MGQMNLKDEKLIAEARALAELLGTSVTEAVRQAVEEKLAREQAGREERRRRKFEALMAISERASRLVPPGVTSDHSDLYDENGVPR</sequence>
<feature type="region of interest" description="Disordered" evidence="1">
    <location>
        <begin position="67"/>
        <end position="86"/>
    </location>
</feature>
<keyword evidence="3" id="KW-1185">Reference proteome</keyword>
<comment type="caution">
    <text evidence="2">The sequence shown here is derived from an EMBL/GenBank/DDBJ whole genome shotgun (WGS) entry which is preliminary data.</text>
</comment>
<evidence type="ECO:0000313" key="2">
    <source>
        <dbReference type="EMBL" id="MCO6418689.1"/>
    </source>
</evidence>
<dbReference type="InterPro" id="IPR011660">
    <property type="entry name" value="VapB-like"/>
</dbReference>
<protein>
    <submittedName>
        <fullName evidence="2">Type II toxin-antitoxin system VapB family antitoxin</fullName>
    </submittedName>
</protein>
<dbReference type="EMBL" id="JAFIRR010000147">
    <property type="protein sequence ID" value="MCO6418689.1"/>
    <property type="molecule type" value="Genomic_DNA"/>
</dbReference>
<dbReference type="Pfam" id="PF07704">
    <property type="entry name" value="PSK_trans_fac"/>
    <property type="match status" value="1"/>
</dbReference>
<name>A0ABT1D9S7_9PROT</name>
<dbReference type="Proteomes" id="UP001523392">
    <property type="component" value="Unassembled WGS sequence"/>
</dbReference>
<proteinExistence type="predicted"/>
<evidence type="ECO:0000313" key="3">
    <source>
        <dbReference type="Proteomes" id="UP001523392"/>
    </source>
</evidence>
<organism evidence="2 3">
    <name type="scientific">Siccirubricoccus soli</name>
    <dbReference type="NCBI Taxonomy" id="2899147"/>
    <lineage>
        <taxon>Bacteria</taxon>
        <taxon>Pseudomonadati</taxon>
        <taxon>Pseudomonadota</taxon>
        <taxon>Alphaproteobacteria</taxon>
        <taxon>Acetobacterales</taxon>
        <taxon>Roseomonadaceae</taxon>
        <taxon>Siccirubricoccus</taxon>
    </lineage>
</organism>
<gene>
    <name evidence="2" type="ORF">JYK14_21380</name>
</gene>
<evidence type="ECO:0000256" key="1">
    <source>
        <dbReference type="SAM" id="MobiDB-lite"/>
    </source>
</evidence>